<organism evidence="6 7">
    <name type="scientific">Gaopeijia maritima</name>
    <dbReference type="NCBI Taxonomy" id="3119007"/>
    <lineage>
        <taxon>Bacteria</taxon>
        <taxon>Pseudomonadati</taxon>
        <taxon>Gemmatimonadota</taxon>
        <taxon>Longimicrobiia</taxon>
        <taxon>Gaopeijiales</taxon>
        <taxon>Gaopeijiaceae</taxon>
        <taxon>Gaopeijia</taxon>
    </lineage>
</organism>
<dbReference type="NCBIfam" id="TIGR00066">
    <property type="entry name" value="g_glut_trans"/>
    <property type="match status" value="1"/>
</dbReference>
<evidence type="ECO:0000256" key="4">
    <source>
        <dbReference type="RuleBase" id="RU368036"/>
    </source>
</evidence>
<evidence type="ECO:0000256" key="1">
    <source>
        <dbReference type="ARBA" id="ARBA00001049"/>
    </source>
</evidence>
<evidence type="ECO:0000256" key="2">
    <source>
        <dbReference type="ARBA" id="ARBA00001089"/>
    </source>
</evidence>
<dbReference type="RefSeq" id="WP_405282814.1">
    <property type="nucleotide sequence ID" value="NZ_CP144380.1"/>
</dbReference>
<evidence type="ECO:0000256" key="5">
    <source>
        <dbReference type="SAM" id="SignalP"/>
    </source>
</evidence>
<dbReference type="PRINTS" id="PR01210">
    <property type="entry name" value="GGTRANSPTASE"/>
</dbReference>
<evidence type="ECO:0000313" key="6">
    <source>
        <dbReference type="EMBL" id="MEK9499876.1"/>
    </source>
</evidence>
<comment type="catalytic activity">
    <reaction evidence="3 4">
        <text>an N-terminal (5-L-glutamyl)-[peptide] + an alpha-amino acid = 5-L-glutamyl amino acid + an N-terminal L-alpha-aminoacyl-[peptide]</text>
        <dbReference type="Rhea" id="RHEA:23904"/>
        <dbReference type="Rhea" id="RHEA-COMP:9780"/>
        <dbReference type="Rhea" id="RHEA-COMP:9795"/>
        <dbReference type="ChEBI" id="CHEBI:77644"/>
        <dbReference type="ChEBI" id="CHEBI:78597"/>
        <dbReference type="ChEBI" id="CHEBI:78599"/>
        <dbReference type="ChEBI" id="CHEBI:78608"/>
        <dbReference type="EC" id="2.3.2.2"/>
    </reaction>
</comment>
<comment type="PTM">
    <text evidence="4">Cleaved by autocatalysis into a large and a small subunit.</text>
</comment>
<keyword evidence="4 6" id="KW-0012">Acyltransferase</keyword>
<dbReference type="InterPro" id="IPR052896">
    <property type="entry name" value="GGT-like_enzyme"/>
</dbReference>
<dbReference type="PANTHER" id="PTHR43881:SF1">
    <property type="entry name" value="GAMMA-GLUTAMYLTRANSPEPTIDASE (AFU_ORTHOLOGUE AFUA_4G13580)"/>
    <property type="match status" value="1"/>
</dbReference>
<dbReference type="InterPro" id="IPR043137">
    <property type="entry name" value="GGT_ssub_C"/>
</dbReference>
<protein>
    <recommendedName>
        <fullName evidence="4">Glutathione hydrolase proenzyme</fullName>
        <ecNumber evidence="4">2.3.2.2</ecNumber>
        <ecNumber evidence="4">3.4.19.13</ecNumber>
    </recommendedName>
    <component>
        <recommendedName>
            <fullName evidence="4">Glutathione hydrolase large chain</fullName>
        </recommendedName>
    </component>
    <component>
        <recommendedName>
            <fullName evidence="4">Glutathione hydrolase small chain</fullName>
        </recommendedName>
    </component>
</protein>
<comment type="pathway">
    <text evidence="4">Sulfur metabolism; glutathione metabolism.</text>
</comment>
<dbReference type="Pfam" id="PF01019">
    <property type="entry name" value="G_glu_transpept"/>
    <property type="match status" value="1"/>
</dbReference>
<dbReference type="EC" id="3.4.19.13" evidence="4"/>
<dbReference type="EMBL" id="JBBHLI010000001">
    <property type="protein sequence ID" value="MEK9499876.1"/>
    <property type="molecule type" value="Genomic_DNA"/>
</dbReference>
<dbReference type="InterPro" id="IPR029055">
    <property type="entry name" value="Ntn_hydrolases_N"/>
</dbReference>
<keyword evidence="5" id="KW-0732">Signal</keyword>
<reference evidence="6 7" key="1">
    <citation type="submission" date="2024-02" db="EMBL/GenBank/DDBJ databases">
        <title>A novel Gemmatimonadota bacterium.</title>
        <authorList>
            <person name="Du Z.-J."/>
            <person name="Ye Y.-Q."/>
        </authorList>
    </citation>
    <scope>NUCLEOTIDE SEQUENCE [LARGE SCALE GENOMIC DNA]</scope>
    <source>
        <strain evidence="6 7">DH-20</strain>
    </source>
</reference>
<feature type="chain" id="PRO_5047260646" description="Glutathione hydrolase proenzyme" evidence="5">
    <location>
        <begin position="23"/>
        <end position="578"/>
    </location>
</feature>
<evidence type="ECO:0000313" key="7">
    <source>
        <dbReference type="Proteomes" id="UP001484239"/>
    </source>
</evidence>
<accession>A0ABU9E555</accession>
<comment type="caution">
    <text evidence="6">The sequence shown here is derived from an EMBL/GenBank/DDBJ whole genome shotgun (WGS) entry which is preliminary data.</text>
</comment>
<dbReference type="Gene3D" id="3.60.20.40">
    <property type="match status" value="1"/>
</dbReference>
<dbReference type="InterPro" id="IPR043138">
    <property type="entry name" value="GGT_lsub"/>
</dbReference>
<dbReference type="Proteomes" id="UP001484239">
    <property type="component" value="Unassembled WGS sequence"/>
</dbReference>
<dbReference type="InterPro" id="IPR000101">
    <property type="entry name" value="GGT_peptidase"/>
</dbReference>
<dbReference type="SUPFAM" id="SSF56235">
    <property type="entry name" value="N-terminal nucleophile aminohydrolases (Ntn hydrolases)"/>
    <property type="match status" value="1"/>
</dbReference>
<comment type="catalytic activity">
    <reaction evidence="2 4">
        <text>glutathione + H2O = L-cysteinylglycine + L-glutamate</text>
        <dbReference type="Rhea" id="RHEA:28807"/>
        <dbReference type="ChEBI" id="CHEBI:15377"/>
        <dbReference type="ChEBI" id="CHEBI:29985"/>
        <dbReference type="ChEBI" id="CHEBI:57925"/>
        <dbReference type="ChEBI" id="CHEBI:61694"/>
        <dbReference type="EC" id="3.4.19.13"/>
    </reaction>
</comment>
<feature type="signal peptide" evidence="5">
    <location>
        <begin position="1"/>
        <end position="22"/>
    </location>
</feature>
<keyword evidence="4 6" id="KW-0808">Transferase</keyword>
<keyword evidence="4" id="KW-0317">Glutathione biosynthesis</keyword>
<dbReference type="PANTHER" id="PTHR43881">
    <property type="entry name" value="GAMMA-GLUTAMYLTRANSPEPTIDASE (AFU_ORTHOLOGUE AFUA_4G13580)"/>
    <property type="match status" value="1"/>
</dbReference>
<evidence type="ECO:0000256" key="3">
    <source>
        <dbReference type="ARBA" id="ARBA00047417"/>
    </source>
</evidence>
<proteinExistence type="inferred from homology"/>
<keyword evidence="4" id="KW-0378">Hydrolase</keyword>
<name>A0ABU9E555_9BACT</name>
<comment type="subunit">
    <text evidence="4">This enzyme consists of two polypeptide chains, which are synthesized in precursor form from a single polypeptide.</text>
</comment>
<keyword evidence="7" id="KW-1185">Reference proteome</keyword>
<dbReference type="Gene3D" id="1.10.246.130">
    <property type="match status" value="1"/>
</dbReference>
<comment type="catalytic activity">
    <reaction evidence="1 4">
        <text>an S-substituted glutathione + H2O = an S-substituted L-cysteinylglycine + L-glutamate</text>
        <dbReference type="Rhea" id="RHEA:59468"/>
        <dbReference type="ChEBI" id="CHEBI:15377"/>
        <dbReference type="ChEBI" id="CHEBI:29985"/>
        <dbReference type="ChEBI" id="CHEBI:90779"/>
        <dbReference type="ChEBI" id="CHEBI:143103"/>
        <dbReference type="EC" id="3.4.19.13"/>
    </reaction>
</comment>
<sequence length="578" mass="60387">MTGRAGVAAGSWAAVVALVALAACSPAERSAAEGSGATDATSATSAAAPLPVAGRSTVYAPHGLVATSQPLATTAALRILEEGGNAFDAAVAASAVLSLVEPHMTGLGGDLFAIFWSAEEGRVVGLDASGRAGARMTPEQIAADGFDRVPYQGPGSVTVPGAIAGWAALLDRYGSRSLAEVVAPAIELAEDGFPVSPIIAGQWSDLVDLLSDDAGATATYLVDGGTRTPEAGEWFRNPDFAASLRMIAEQGPSAMYGGPLGQRIVAHLDTVGGYLTNDDMAAMEVRWVEPLSVDYRGWTVHELPPAGQGIAALQMLEMLESYDLAAMGHNSPEYLHHLIEAKKLAFADLDRYVSDPDHLEIDPMQLLAPAYVEERRGLIDAGVAREEVEPGAAAQQSETVFLVVADDEGNQIAFIHSIYEYFGSGVVAPGTGFVLQNRGAGFTLEEGHPNRVAPGKLPFHTLIPGFVTRDGEPYMAFGVMGGSMQPQGHVQLILNMLDFGMEPQAAVDAARFRHLGGLRVAIENVTPELRSALEGLGHQITDDWTRTAFGGAQVVVRLDGGGWAGASDARKDGMAAGH</sequence>
<gene>
    <name evidence="6" type="primary">ggt</name>
    <name evidence="6" type="ORF">WI372_02625</name>
</gene>
<comment type="similarity">
    <text evidence="4">Belongs to the gamma-glutamyltransferase family.</text>
</comment>
<dbReference type="PROSITE" id="PS51257">
    <property type="entry name" value="PROKAR_LIPOPROTEIN"/>
    <property type="match status" value="1"/>
</dbReference>
<dbReference type="GO" id="GO:0103068">
    <property type="term" value="F:leukotriene C4 gamma-glutamyl transferase activity"/>
    <property type="evidence" value="ECO:0007669"/>
    <property type="project" value="UniProtKB-EC"/>
</dbReference>
<dbReference type="EC" id="2.3.2.2" evidence="4"/>
<keyword evidence="4" id="KW-0865">Zymogen</keyword>